<keyword evidence="2" id="KW-0732">Signal</keyword>
<dbReference type="Gene3D" id="3.40.50.1820">
    <property type="entry name" value="alpha/beta hydrolase"/>
    <property type="match status" value="1"/>
</dbReference>
<dbReference type="EMBL" id="CP037933">
    <property type="protein sequence ID" value="QBN20313.1"/>
    <property type="molecule type" value="Genomic_DNA"/>
</dbReference>
<dbReference type="GO" id="GO:0016787">
    <property type="term" value="F:hydrolase activity"/>
    <property type="evidence" value="ECO:0007669"/>
    <property type="project" value="UniProtKB-KW"/>
</dbReference>
<protein>
    <submittedName>
        <fullName evidence="4">Alpha/beta hydrolase</fullName>
    </submittedName>
</protein>
<name>A0A4P6YIK3_9FLAO</name>
<accession>A0A4P6YIK3</accession>
<keyword evidence="5" id="KW-1185">Reference proteome</keyword>
<organism evidence="4 5">
    <name type="scientific">Flavobacterium nackdongense</name>
    <dbReference type="NCBI Taxonomy" id="2547394"/>
    <lineage>
        <taxon>Bacteria</taxon>
        <taxon>Pseudomonadati</taxon>
        <taxon>Bacteroidota</taxon>
        <taxon>Flavobacteriia</taxon>
        <taxon>Flavobacteriales</taxon>
        <taxon>Flavobacteriaceae</taxon>
        <taxon>Flavobacterium</taxon>
    </lineage>
</organism>
<dbReference type="PANTHER" id="PTHR48081">
    <property type="entry name" value="AB HYDROLASE SUPERFAMILY PROTEIN C4A8.06C"/>
    <property type="match status" value="1"/>
</dbReference>
<evidence type="ECO:0000256" key="2">
    <source>
        <dbReference type="SAM" id="SignalP"/>
    </source>
</evidence>
<dbReference type="Pfam" id="PF20434">
    <property type="entry name" value="BD-FAE"/>
    <property type="match status" value="1"/>
</dbReference>
<dbReference type="KEGG" id="fnk:E1750_16440"/>
<dbReference type="Proteomes" id="UP000291124">
    <property type="component" value="Chromosome"/>
</dbReference>
<dbReference type="SUPFAM" id="SSF53474">
    <property type="entry name" value="alpha/beta-Hydrolases"/>
    <property type="match status" value="1"/>
</dbReference>
<feature type="chain" id="PRO_5020819249" evidence="2">
    <location>
        <begin position="26"/>
        <end position="318"/>
    </location>
</feature>
<reference evidence="5" key="1">
    <citation type="submission" date="2019-03" db="EMBL/GenBank/DDBJ databases">
        <title>Flavobacterium sp.</title>
        <authorList>
            <person name="Kim H."/>
        </authorList>
    </citation>
    <scope>NUCLEOTIDE SEQUENCE [LARGE SCALE GENOMIC DNA]</scope>
    <source>
        <strain evidence="5">GS13</strain>
    </source>
</reference>
<keyword evidence="1 4" id="KW-0378">Hydrolase</keyword>
<proteinExistence type="predicted"/>
<dbReference type="InterPro" id="IPR049492">
    <property type="entry name" value="BD-FAE-like_dom"/>
</dbReference>
<dbReference type="OrthoDB" id="9794725at2"/>
<evidence type="ECO:0000313" key="5">
    <source>
        <dbReference type="Proteomes" id="UP000291124"/>
    </source>
</evidence>
<evidence type="ECO:0000259" key="3">
    <source>
        <dbReference type="Pfam" id="PF20434"/>
    </source>
</evidence>
<dbReference type="RefSeq" id="WP_133277813.1">
    <property type="nucleotide sequence ID" value="NZ_CP037933.1"/>
</dbReference>
<gene>
    <name evidence="4" type="ORF">E1750_16440</name>
</gene>
<dbReference type="PANTHER" id="PTHR48081:SF6">
    <property type="entry name" value="PEPTIDASE S9 PROLYL OLIGOPEPTIDASE CATALYTIC DOMAIN-CONTAINING PROTEIN"/>
    <property type="match status" value="1"/>
</dbReference>
<dbReference type="InterPro" id="IPR050300">
    <property type="entry name" value="GDXG_lipolytic_enzyme"/>
</dbReference>
<evidence type="ECO:0000313" key="4">
    <source>
        <dbReference type="EMBL" id="QBN20313.1"/>
    </source>
</evidence>
<dbReference type="InterPro" id="IPR029058">
    <property type="entry name" value="AB_hydrolase_fold"/>
</dbReference>
<feature type="signal peptide" evidence="2">
    <location>
        <begin position="1"/>
        <end position="25"/>
    </location>
</feature>
<sequence>MKKNFSIKTLLLLTLFFGVTDFLQAQNEVLPLWNGEIPGAISNKEYKEETEIKGGLVEFYSKVSVPTLTVCKPEKPNGTAVVIYPGGAYLRLYMIGEGYKIAKWLNSQGITAFILKYRLPSDEIMKDKTIGPLQDAQESIRFIRRNAAQWGINAQKVGVIGFSAGGHLASTLSTHYNYELYKVKDAISARPDFSILVYPVISMDETITHKGSRTNLLGIKPAQELIEKYSNEKHIDAVTPPTYIVHAFDDTSVVIENSIQYFLALRKNKVPSEIHLFQTGKHGFGMGRPATTSQNWTKQCEDWLKINQFITVENPTKN</sequence>
<evidence type="ECO:0000256" key="1">
    <source>
        <dbReference type="ARBA" id="ARBA00022801"/>
    </source>
</evidence>
<dbReference type="AlphaFoldDB" id="A0A4P6YIK3"/>
<feature type="domain" description="BD-FAE-like" evidence="3">
    <location>
        <begin position="79"/>
        <end position="260"/>
    </location>
</feature>